<organism evidence="2 3">
    <name type="scientific">Klebsiella phage vB_KvM-Eowyn</name>
    <dbReference type="NCBI Taxonomy" id="2762819"/>
    <lineage>
        <taxon>Viruses</taxon>
        <taxon>Duplodnaviria</taxon>
        <taxon>Heunggongvirae</taxon>
        <taxon>Uroviricota</taxon>
        <taxon>Caudoviricetes</taxon>
        <taxon>Chimalliviridae</taxon>
        <taxon>Eowynvirus</taxon>
        <taxon>Eowynvirus eowyn</taxon>
    </lineage>
</organism>
<protein>
    <recommendedName>
        <fullName evidence="4">RNA polymerase beta subunit</fullName>
    </recommendedName>
</protein>
<dbReference type="Proteomes" id="UP000596247">
    <property type="component" value="Chromosome"/>
</dbReference>
<reference evidence="2 3" key="1">
    <citation type="submission" date="2020-09" db="EMBL/GenBank/DDBJ databases">
        <authorList>
            <person name="Jameson E."/>
        </authorList>
    </citation>
    <scope>NUCLEOTIDE SEQUENCE [LARGE SCALE GENOMIC DNA]</scope>
</reference>
<sequence>MFGDNLSISMEALLYPQFYLAKGVRLYSQLKAPRLFALSLFEFPKGSIVHYWPTADYLYGPSTDEFWVQRVNTPIFIDHVSELVAHDGSPIRSGAFINQLITSYRKTHRKFRPLINLDTATRDPKTLIVRNYAMLPHMWKYRQNMMTSWYRWANLRKTFWDGVEEYGQRSDREQYVFITLPQRIPTKAEMMKAQTAITGQILKIFNTPESLNLLDLWEWLGVERNKSLMSSLSEKTLEKLNFVFVESGKFSVLSAAIIDRWRKMSDEELMAMDPAAREAREAKTVSEVSDSQIQLHFMAYCNALVQTRSLAAVGGAVEDTSVVQQTPDENAKVIAVSDVADTSVIPPVVGATVVSAKSKDAVAGKPETVKMSPAASELIDAPRTNPLSDSSVVNPLDDDKATVYDDIDPMDEVPELELTELDIDEPSEEQSLSVSEQAWSKIGVVPDPRYIEPKNIHEEHKEAVLERARSLADAGLISGPEYRRFEKLASSFERIPNPVGTGTLKDLTTISPNEIQDVNEHEFPDADTILDKSMLKSTLVDYDAKYINNLLQKNIATMVLHTQKMGIAVADYKVQRVSDAMGETDQYAVKLAPVTGSSTTLKFTLPVVKPNGVYVSGGVKYRLRRQRGDLPIRKIKSNQVALTSFYGKLFVTRGERVSQNYGKWLRERVQESIVTVEGAFTDVQYGNHIHTQRKLPRVYTALSTQYGGFTYHPNQDVRWVFNFDYGKHETVFNKDMLTEYEVDDLVLVGQEVSTDNKITGLITMDFGGVLYMNRKRQTTEVLGTMEDIFGYDSQKAPIEFPELKVLGKPIMVGFILAYYYGLGKLCRLLNVEPRRVPRGSTLNLKKDEWVLRFSDETLVFDRDNPLAVLVLGGLRWYQRYLVNYSVLGFDNKEIYSGVLAQMGLGQRYIRELDLLRSMFVDHITRDLLIMQKEPTNFDGLLMRSCELLLTDQTPDETDLQWQLFRGYERFAGAVYKELVNGVRAYYANPATSKAAVAIPHSAVFQAIQNDSAQIIVEESNPIHNLKEKEAVTFNGTGGRTGRTMSKRTRVFHPNDRGIISESTVDNSDVAVNTYMSANPKLTSLYGTTGLFDKDSDGMARQLSTSAMVSPGATNDDPKRVNFIAIQHSSGISAHGYGIAPLLTGYEQIIPHRVDDIFCHTAKADGKVIKRDRDTVHVTYPGTQLPDEVVRIGTEYGVSKGSIVPHRIATDLRTGDTFKVGDAIAYNTGFFAPDFLNPGRVMWKSGVNAKVALMETADTTDDSSAISQWLSEMLTTSTCKVRTIMVGFDQAIRNLVELGDKVDADDILCNIEDPLTTNYDLFNDESISSLRVLSANSPRVKYPGIVSKIEVVYNGVLEDMSPTLKALAEESDAVRKRLATKLQRGDPTTGQIVGFGRIEGTTLEIKQMAIRVYIVGDLPAGAGDKGVFGNQLKSVFRRVMTGVNKTESGEDIDAIFGYTSIDNRIVTAPVATGTTQTLLRVLGKAAVKVFRGKK</sequence>
<name>A0A7R8MJJ3_9CAUD</name>
<evidence type="ECO:0008006" key="4">
    <source>
        <dbReference type="Google" id="ProtNLM"/>
    </source>
</evidence>
<proteinExistence type="predicted"/>
<dbReference type="EMBL" id="LR881104">
    <property type="protein sequence ID" value="CAD5236174.1"/>
    <property type="molecule type" value="Genomic_DNA"/>
</dbReference>
<evidence type="ECO:0000256" key="1">
    <source>
        <dbReference type="SAM" id="MobiDB-lite"/>
    </source>
</evidence>
<keyword evidence="3" id="KW-1185">Reference proteome</keyword>
<accession>A0A7R8MJJ3</accession>
<gene>
    <name evidence="2" type="ORF">LLCLJKAH_00185</name>
</gene>
<evidence type="ECO:0000313" key="2">
    <source>
        <dbReference type="EMBL" id="CAD5236174.1"/>
    </source>
</evidence>
<evidence type="ECO:0000313" key="3">
    <source>
        <dbReference type="Proteomes" id="UP000596247"/>
    </source>
</evidence>
<feature type="region of interest" description="Disordered" evidence="1">
    <location>
        <begin position="380"/>
        <end position="399"/>
    </location>
</feature>